<dbReference type="PANTHER" id="PTHR36151:SF3">
    <property type="entry name" value="ER-BOUND OXYGENASE MPAB_MPAB'_RUBBER OXYGENASE CATALYTIC DOMAIN-CONTAINING PROTEIN"/>
    <property type="match status" value="1"/>
</dbReference>
<protein>
    <submittedName>
        <fullName evidence="2">DUF2236 domain-containing protein</fullName>
    </submittedName>
</protein>
<proteinExistence type="predicted"/>
<dbReference type="Proteomes" id="UP001432062">
    <property type="component" value="Chromosome"/>
</dbReference>
<feature type="domain" description="ER-bound oxygenase mpaB/mpaB'/Rubber oxygenase catalytic" evidence="1">
    <location>
        <begin position="42"/>
        <end position="276"/>
    </location>
</feature>
<evidence type="ECO:0000259" key="1">
    <source>
        <dbReference type="Pfam" id="PF09995"/>
    </source>
</evidence>
<evidence type="ECO:0000313" key="2">
    <source>
        <dbReference type="EMBL" id="WUV48863.1"/>
    </source>
</evidence>
<dbReference type="EMBL" id="CP109441">
    <property type="protein sequence ID" value="WUV48863.1"/>
    <property type="molecule type" value="Genomic_DNA"/>
</dbReference>
<evidence type="ECO:0000313" key="3">
    <source>
        <dbReference type="Proteomes" id="UP001432062"/>
    </source>
</evidence>
<dbReference type="PANTHER" id="PTHR36151">
    <property type="entry name" value="BLR2777 PROTEIN"/>
    <property type="match status" value="1"/>
</dbReference>
<reference evidence="2" key="1">
    <citation type="submission" date="2022-10" db="EMBL/GenBank/DDBJ databases">
        <title>The complete genomes of actinobacterial strains from the NBC collection.</title>
        <authorList>
            <person name="Joergensen T.S."/>
            <person name="Alvarez Arevalo M."/>
            <person name="Sterndorff E.B."/>
            <person name="Faurdal D."/>
            <person name="Vuksanovic O."/>
            <person name="Mourched A.-S."/>
            <person name="Charusanti P."/>
            <person name="Shaw S."/>
            <person name="Blin K."/>
            <person name="Weber T."/>
        </authorList>
    </citation>
    <scope>NUCLEOTIDE SEQUENCE</scope>
    <source>
        <strain evidence="2">NBC_01482</strain>
    </source>
</reference>
<dbReference type="InterPro" id="IPR018713">
    <property type="entry name" value="MPAB/Lcp_cat_dom"/>
</dbReference>
<dbReference type="RefSeq" id="WP_329413292.1">
    <property type="nucleotide sequence ID" value="NZ_CP109441.1"/>
</dbReference>
<sequence>MTSTHPHHPSSFGEQVSEARALPVADEVHAIAPPLGPDSLIWKFYGDIRVQLFGFQRLASTENSIGQLAQAVSDHSIIFGDFLGRAKRTAVPVLRTVYAPDPHTWGRTVRDFHKTIKGTMPDGSRYHALNPELFYWAHASFIDQILYNTDTFVRRLSYTEKARIFDEGQQWYRLYGVSARNQPQTYEEFLRYWDAMLDLMAGNDIVRYGAGYLRKGIPGPRRIPRPLWNLLSAPLNAYARTMIAGTLPPQARAACGLTWNEQQERNFQRIAALIRAMNPAFNRLPIRLLYAPWAADGWKYVGRDPRGLHNQPPRNP</sequence>
<organism evidence="2 3">
    <name type="scientific">Nocardia vinacea</name>
    <dbReference type="NCBI Taxonomy" id="96468"/>
    <lineage>
        <taxon>Bacteria</taxon>
        <taxon>Bacillati</taxon>
        <taxon>Actinomycetota</taxon>
        <taxon>Actinomycetes</taxon>
        <taxon>Mycobacteriales</taxon>
        <taxon>Nocardiaceae</taxon>
        <taxon>Nocardia</taxon>
    </lineage>
</organism>
<keyword evidence="3" id="KW-1185">Reference proteome</keyword>
<accession>A0ABZ1Z048</accession>
<gene>
    <name evidence="2" type="ORF">OG563_12105</name>
</gene>
<dbReference type="Pfam" id="PF09995">
    <property type="entry name" value="MPAB_Lcp_cat"/>
    <property type="match status" value="1"/>
</dbReference>
<name>A0ABZ1Z048_9NOCA</name>